<dbReference type="Gene3D" id="1.20.120.1200">
    <property type="entry name" value="NADH-ubiquinone/plastoquinone oxidoreductase chain 6, subunit NuoJ"/>
    <property type="match status" value="1"/>
</dbReference>
<dbReference type="InterPro" id="IPR042106">
    <property type="entry name" value="Nuo/plastoQ_OxRdtase_6_NuoJ"/>
</dbReference>
<dbReference type="AlphaFoldDB" id="A0A7M1QZ87"/>
<keyword evidence="1" id="KW-0874">Quinone</keyword>
<dbReference type="GO" id="GO:0008137">
    <property type="term" value="F:NADH dehydrogenase (ubiquinone) activity"/>
    <property type="evidence" value="ECO:0007669"/>
    <property type="project" value="UniProtKB-UniRule"/>
</dbReference>
<keyword evidence="1" id="KW-1003">Cell membrane</keyword>
<comment type="subcellular location">
    <subcellularLocation>
        <location evidence="1">Cell membrane</location>
        <topology evidence="1">Multi-pass membrane protein</topology>
    </subcellularLocation>
</comment>
<comment type="catalytic activity">
    <reaction evidence="1">
        <text>a quinone + NADH + 5 H(+)(in) = a quinol + NAD(+) + 4 H(+)(out)</text>
        <dbReference type="Rhea" id="RHEA:57888"/>
        <dbReference type="ChEBI" id="CHEBI:15378"/>
        <dbReference type="ChEBI" id="CHEBI:24646"/>
        <dbReference type="ChEBI" id="CHEBI:57540"/>
        <dbReference type="ChEBI" id="CHEBI:57945"/>
        <dbReference type="ChEBI" id="CHEBI:132124"/>
    </reaction>
</comment>
<accession>A0A7M1QZ87</accession>
<dbReference type="PANTHER" id="PTHR33269">
    <property type="entry name" value="NADH-UBIQUINONE OXIDOREDUCTASE CHAIN 6"/>
    <property type="match status" value="1"/>
</dbReference>
<evidence type="ECO:0000256" key="2">
    <source>
        <dbReference type="SAM" id="MobiDB-lite"/>
    </source>
</evidence>
<dbReference type="InterPro" id="IPR001457">
    <property type="entry name" value="NADH_UbQ/plastoQ_OxRdtase_su6"/>
</dbReference>
<dbReference type="EMBL" id="CP063213">
    <property type="protein sequence ID" value="QOR46605.1"/>
    <property type="molecule type" value="Genomic_DNA"/>
</dbReference>
<keyword evidence="1" id="KW-0472">Membrane</keyword>
<evidence type="ECO:0000313" key="4">
    <source>
        <dbReference type="Proteomes" id="UP000595053"/>
    </source>
</evidence>
<feature type="compositionally biased region" description="Basic and acidic residues" evidence="2">
    <location>
        <begin position="320"/>
        <end position="338"/>
    </location>
</feature>
<feature type="transmembrane region" description="Helical" evidence="1">
    <location>
        <begin position="104"/>
        <end position="124"/>
    </location>
</feature>
<keyword evidence="1" id="KW-0812">Transmembrane</keyword>
<keyword evidence="1" id="KW-0520">NAD</keyword>
<protein>
    <recommendedName>
        <fullName evidence="1">NADH-quinone oxidoreductase subunit J</fullName>
        <ecNumber evidence="1">7.1.1.-</ecNumber>
    </recommendedName>
</protein>
<keyword evidence="1" id="KW-1133">Transmembrane helix</keyword>
<evidence type="ECO:0000313" key="3">
    <source>
        <dbReference type="EMBL" id="QOR46605.1"/>
    </source>
</evidence>
<comment type="similarity">
    <text evidence="1">Belongs to the complex I subunit 6 family.</text>
</comment>
<keyword evidence="3" id="KW-0560">Oxidoreductase</keyword>
<feature type="transmembrane region" description="Helical" evidence="1">
    <location>
        <begin position="152"/>
        <end position="172"/>
    </location>
</feature>
<dbReference type="Pfam" id="PF00499">
    <property type="entry name" value="Oxidored_q3"/>
    <property type="match status" value="1"/>
</dbReference>
<comment type="function">
    <text evidence="1">NDH-1 shuttles electrons from NADH, via FMN and iron-sulfur (Fe-S) centers, to quinones in the respiratory chain. Couples the redox reaction to proton translocation (for every two electrons transferred, four hydrogen ions are translocated across the cytoplasmic membrane), and thus conserves the redox energy in a proton gradient.</text>
</comment>
<proteinExistence type="inferred from homology"/>
<keyword evidence="4" id="KW-1185">Reference proteome</keyword>
<feature type="transmembrane region" description="Helical" evidence="1">
    <location>
        <begin position="14"/>
        <end position="34"/>
    </location>
</feature>
<dbReference type="GO" id="GO:0005886">
    <property type="term" value="C:plasma membrane"/>
    <property type="evidence" value="ECO:0007669"/>
    <property type="project" value="UniProtKB-SubCell"/>
</dbReference>
<dbReference type="NCBIfam" id="NF005165">
    <property type="entry name" value="PRK06638.1-5"/>
    <property type="match status" value="1"/>
</dbReference>
<dbReference type="GO" id="GO:0016491">
    <property type="term" value="F:oxidoreductase activity"/>
    <property type="evidence" value="ECO:0007669"/>
    <property type="project" value="UniProtKB-KW"/>
</dbReference>
<organism evidence="3 4">
    <name type="scientific">Trueperella pecoris</name>
    <dbReference type="NCBI Taxonomy" id="2733571"/>
    <lineage>
        <taxon>Bacteria</taxon>
        <taxon>Bacillati</taxon>
        <taxon>Actinomycetota</taxon>
        <taxon>Actinomycetes</taxon>
        <taxon>Actinomycetales</taxon>
        <taxon>Actinomycetaceae</taxon>
        <taxon>Trueperella</taxon>
    </lineage>
</organism>
<reference evidence="3 4" key="1">
    <citation type="submission" date="2020-10" db="EMBL/GenBank/DDBJ databases">
        <title>Trueperella pecoris sp. nov. isolated from bovine and porcine specimens.</title>
        <authorList>
            <person name="Schoenecker L."/>
            <person name="Schnydrig P."/>
            <person name="Brodard I."/>
            <person name="Thomann A."/>
            <person name="Hemphill A."/>
            <person name="Rodriguez-Campos S."/>
            <person name="Perreten V."/>
            <person name="Jores J."/>
            <person name="Kittl S."/>
        </authorList>
    </citation>
    <scope>NUCLEOTIDE SEQUENCE [LARGE SCALE GENOMIC DNA]</scope>
    <source>
        <strain evidence="3 4">15A0121</strain>
    </source>
</reference>
<dbReference type="Proteomes" id="UP000595053">
    <property type="component" value="Chromosome"/>
</dbReference>
<dbReference type="GO" id="GO:0048038">
    <property type="term" value="F:quinone binding"/>
    <property type="evidence" value="ECO:0007669"/>
    <property type="project" value="UniProtKB-UniRule"/>
</dbReference>
<evidence type="ECO:0000256" key="1">
    <source>
        <dbReference type="RuleBase" id="RU004429"/>
    </source>
</evidence>
<feature type="transmembrane region" description="Helical" evidence="1">
    <location>
        <begin position="41"/>
        <end position="58"/>
    </location>
</feature>
<name>A0A7M1QZ87_9ACTO</name>
<dbReference type="PANTHER" id="PTHR33269:SF19">
    <property type="entry name" value="NADH-QUINONE OXIDOREDUCTASE SUBUNIT J"/>
    <property type="match status" value="1"/>
</dbReference>
<feature type="transmembrane region" description="Helical" evidence="1">
    <location>
        <begin position="64"/>
        <end position="83"/>
    </location>
</feature>
<feature type="region of interest" description="Disordered" evidence="2">
    <location>
        <begin position="314"/>
        <end position="338"/>
    </location>
</feature>
<sequence>MPFEPLDISLGETIIFGLAALAMVALAVFGLLIARKAVYSVVSVIFIMVGLAILYTALEAPFMGVAQVVVYTGAILMMFLFVLMLIGVDSADSTHETLKGQRPVAFLGGIGAGAILISVVLGAVNPEAVGLAAANVDGNPVGVAKSIFSNHILTLQLTGTLLIVAALGAMTLTHRDRLHKPITQEDRAHQGVRDFVTHGRHIGNKPNPGVYAESNSSANPALTAYGQPAANSVNRVLQVRGQMRTVGEISPKTVERIATGEGVSGPSTYGKVGRSTLMGMPGELAPDHDAALAKLEALESGEGRDVIDATPEQTIPGADEVTKADHLTETLTDKTEEN</sequence>
<dbReference type="EC" id="7.1.1.-" evidence="1"/>
<gene>
    <name evidence="3" type="ORF">INS88_02260</name>
</gene>